<protein>
    <recommendedName>
        <fullName evidence="9">Nucleoporin Pom152</fullName>
    </recommendedName>
</protein>
<dbReference type="InterPro" id="IPR056544">
    <property type="entry name" value="Ig_POM152"/>
</dbReference>
<evidence type="ECO:0000259" key="2">
    <source>
        <dbReference type="Pfam" id="PF23664"/>
    </source>
</evidence>
<dbReference type="Proteomes" id="UP000070444">
    <property type="component" value="Unassembled WGS sequence"/>
</dbReference>
<feature type="domain" description="Nucleoporin POM152 Ig-like" evidence="4">
    <location>
        <begin position="763"/>
        <end position="827"/>
    </location>
</feature>
<dbReference type="STRING" id="796925.A0A137PD26"/>
<evidence type="ECO:0000256" key="1">
    <source>
        <dbReference type="SAM" id="Phobius"/>
    </source>
</evidence>
<evidence type="ECO:0000259" key="3">
    <source>
        <dbReference type="Pfam" id="PF24097"/>
    </source>
</evidence>
<feature type="domain" description="Nucleoporin POM152 Ig-like" evidence="4">
    <location>
        <begin position="649"/>
        <end position="723"/>
    </location>
</feature>
<feature type="domain" description="Nucleoporin POM152 immunoglobulin-like" evidence="2">
    <location>
        <begin position="858"/>
        <end position="952"/>
    </location>
</feature>
<dbReference type="GO" id="GO:0006606">
    <property type="term" value="P:protein import into nucleus"/>
    <property type="evidence" value="ECO:0007669"/>
    <property type="project" value="TreeGrafter"/>
</dbReference>
<feature type="domain" description="Nucleoporin POM152 immunoglobulin-like" evidence="2">
    <location>
        <begin position="536"/>
        <end position="642"/>
    </location>
</feature>
<dbReference type="InterPro" id="IPR056541">
    <property type="entry name" value="Ig-like_POM152"/>
</dbReference>
<reference evidence="7 8" key="1">
    <citation type="journal article" date="2015" name="Genome Biol. Evol.">
        <title>Phylogenomic analyses indicate that early fungi evolved digesting cell walls of algal ancestors of land plants.</title>
        <authorList>
            <person name="Chang Y."/>
            <person name="Wang S."/>
            <person name="Sekimoto S."/>
            <person name="Aerts A.L."/>
            <person name="Choi C."/>
            <person name="Clum A."/>
            <person name="LaButti K.M."/>
            <person name="Lindquist E.A."/>
            <person name="Yee Ngan C."/>
            <person name="Ohm R.A."/>
            <person name="Salamov A.A."/>
            <person name="Grigoriev I.V."/>
            <person name="Spatafora J.W."/>
            <person name="Berbee M.L."/>
        </authorList>
    </citation>
    <scope>NUCLEOTIDE SEQUENCE [LARGE SCALE GENOMIC DNA]</scope>
    <source>
        <strain evidence="7 8">NRRL 28638</strain>
    </source>
</reference>
<organism evidence="7 8">
    <name type="scientific">Conidiobolus coronatus (strain ATCC 28846 / CBS 209.66 / NRRL 28638)</name>
    <name type="common">Delacroixia coronata</name>
    <dbReference type="NCBI Taxonomy" id="796925"/>
    <lineage>
        <taxon>Eukaryota</taxon>
        <taxon>Fungi</taxon>
        <taxon>Fungi incertae sedis</taxon>
        <taxon>Zoopagomycota</taxon>
        <taxon>Entomophthoromycotina</taxon>
        <taxon>Entomophthoromycetes</taxon>
        <taxon>Entomophthorales</taxon>
        <taxon>Ancylistaceae</taxon>
        <taxon>Conidiobolus</taxon>
    </lineage>
</organism>
<dbReference type="OMA" id="DRSNCKR"/>
<keyword evidence="1" id="KW-0472">Membrane</keyword>
<dbReference type="Pfam" id="PF23664">
    <property type="entry name" value="Ig_Pom152"/>
    <property type="match status" value="2"/>
</dbReference>
<feature type="domain" description="Nucleoporin POM152 Ig-like" evidence="4">
    <location>
        <begin position="434"/>
        <end position="531"/>
    </location>
</feature>
<dbReference type="GO" id="GO:0006999">
    <property type="term" value="P:nuclear pore organization"/>
    <property type="evidence" value="ECO:0007669"/>
    <property type="project" value="TreeGrafter"/>
</dbReference>
<dbReference type="InterPro" id="IPR056543">
    <property type="entry name" value="Ig-like_POM152_9th"/>
</dbReference>
<dbReference type="Pfam" id="PF24527">
    <property type="entry name" value="Ig-like_Pom152_9"/>
    <property type="match status" value="1"/>
</dbReference>
<evidence type="ECO:0000313" key="7">
    <source>
        <dbReference type="EMBL" id="KXN72904.1"/>
    </source>
</evidence>
<dbReference type="InterPro" id="IPR056540">
    <property type="entry name" value="TMD_POM152"/>
</dbReference>
<dbReference type="Pfam" id="PF24519">
    <property type="entry name" value="Ig-like_Pom152_1"/>
    <property type="match status" value="1"/>
</dbReference>
<evidence type="ECO:0008006" key="9">
    <source>
        <dbReference type="Google" id="ProtNLM"/>
    </source>
</evidence>
<evidence type="ECO:0000313" key="8">
    <source>
        <dbReference type="Proteomes" id="UP000070444"/>
    </source>
</evidence>
<keyword evidence="8" id="KW-1185">Reference proteome</keyword>
<feature type="transmembrane region" description="Helical" evidence="1">
    <location>
        <begin position="114"/>
        <end position="142"/>
    </location>
</feature>
<dbReference type="Pfam" id="PF24312">
    <property type="entry name" value="Ig-like_POM152"/>
    <property type="match status" value="4"/>
</dbReference>
<sequence length="1246" mass="141176">MSSNDSQPNANLVKAIKLEKLQNGSTLSASGINETPTIPLHIIDAPSQRLYACGAVGLLQSIKLFYLLDIGLFSNNQASSPLYNWFLWSFLDSLLIFSLYKLKIPRLQFSLQIWLLTIGIIFIINSFLSLSIPQVLGLIFYIPRSLVNFKPDSTKIINQDTTWSNEKIDVEKLKHEQHIIGKHIIKFLPDSSVKINPNQDRFCFTPDDSSKTVQVSINGTDPLTLTYLHKPFSSDSEDSKTYRVDLKDFSNSNIVNAEKGTVIGTFNLALKHPGRYTLLSVLDSQNRKFKVDRQFSSLVIPECPKAKFSDKLNTPIEDRCHSDSYSSTYPVLVNGIPPLKLTYSSQFGREKESDRVLDYLIPNVPSEAGNDTDDLTFQSPYSFSIDIPTYSDSVGSYKYKIKKIEDGLGNTQTYNYFSDSDSSLLKTIKIHKTPKVALKCSENKPVFVKHSDKGYSKKDVKLDISGEYPFVIKYGFRDNNSKDDTTWEHTFTKTINNENESFIQVDQPGVYGLISVKDKFCSNEYIEPETCSILESKKPSAKLTFEPIESACSGTSGVKFDILFSGEPSFTIHYRETITPFDKSKSKTVFDRSIEADSLKYDLPIEPSIPGHYHFKFYRVDDINYKGIPLNQEFTQEIHPTPDLKIISNQDKRTCTNETTSLPIQLTGSKPFNVEYIVKSPSKVTQYSREFSNDGNNNINLDMEQPGRYLVEFTSIEDSRKCKVSGLKKRFNIEVASSRPSAQFSCMGRDIHGSLTYGRIFSRQGAKGILPIKFQGQPPFTLTYSFESSISEKAEEITLENINQVEYELVVKEPGTYTIDSVADQYCGNSNFSGRSANMCEFGHYPKPSVKLQTADKSTKLQPVCQNQPSFFEVEFDGMSPYSLEYKVLQSSSQSDNFKVVGRPKIDTYNHKYKVDTWVKDAGHYKYQFNKVTDYYHKDSDLESVLSVEQVVYPHPEASFIKPSPSTLLRETDNRQCVNTLLGDPSNPIQVHFEGSPSFDLSAKLSHQHGATENIQFFNISENTFSLTHPKKLTNPGLYTLDLTNVVDDNQCEHTPSKNNKLKIQVDPIAKLNAHVSPPSHYCVGDYMSFSLAGTPPWYVTYTLNGQQEILNNLRTSTLKKVAVREGVLEINKVCNVQKDHCCTDYSNEQDSLKYYIHPIPSAIMSEGKVVQRHIHDGDSETIKIKLVGTPPFTFMYTRSDPYTEKVTETRTISKIESNEYELLVKEEGAFEIIYIGDKYCEFQKF</sequence>
<dbReference type="EMBL" id="KQ964444">
    <property type="protein sequence ID" value="KXN72904.1"/>
    <property type="molecule type" value="Genomic_DNA"/>
</dbReference>
<evidence type="ECO:0000259" key="5">
    <source>
        <dbReference type="Pfam" id="PF24519"/>
    </source>
</evidence>
<evidence type="ECO:0000259" key="6">
    <source>
        <dbReference type="Pfam" id="PF24527"/>
    </source>
</evidence>
<dbReference type="GO" id="GO:0017056">
    <property type="term" value="F:structural constituent of nuclear pore"/>
    <property type="evidence" value="ECO:0007669"/>
    <property type="project" value="InterPro"/>
</dbReference>
<feature type="domain" description="Nucleoporin POM152 ninth Ig-like" evidence="6">
    <location>
        <begin position="1080"/>
        <end position="1143"/>
    </location>
</feature>
<dbReference type="OrthoDB" id="5529162at2759"/>
<dbReference type="PANTHER" id="PTHR28206">
    <property type="entry name" value="NUCLEOPORIN POM152"/>
    <property type="match status" value="1"/>
</dbReference>
<name>A0A137PD26_CONC2</name>
<dbReference type="Pfam" id="PF24097">
    <property type="entry name" value="TMD_POM152"/>
    <property type="match status" value="1"/>
</dbReference>
<proteinExistence type="predicted"/>
<feature type="domain" description="Nucleoporin POM152 N-terminal transmembrane" evidence="3">
    <location>
        <begin position="44"/>
        <end position="132"/>
    </location>
</feature>
<feature type="domain" description="Nucleoporin POM152 first Ig-like" evidence="5">
    <location>
        <begin position="192"/>
        <end position="294"/>
    </location>
</feature>
<dbReference type="PANTHER" id="PTHR28206:SF1">
    <property type="entry name" value="NUCLEOPORIN POM152"/>
    <property type="match status" value="1"/>
</dbReference>
<evidence type="ECO:0000259" key="4">
    <source>
        <dbReference type="Pfam" id="PF24312"/>
    </source>
</evidence>
<dbReference type="InterPro" id="IPR056542">
    <property type="entry name" value="Ig-like_POM152_1st"/>
</dbReference>
<keyword evidence="1" id="KW-0812">Transmembrane</keyword>
<dbReference type="GO" id="GO:0070762">
    <property type="term" value="C:nuclear pore transmembrane ring"/>
    <property type="evidence" value="ECO:0007669"/>
    <property type="project" value="TreeGrafter"/>
</dbReference>
<feature type="domain" description="Nucleoporin POM152 Ig-like" evidence="4">
    <location>
        <begin position="1174"/>
        <end position="1242"/>
    </location>
</feature>
<dbReference type="AlphaFoldDB" id="A0A137PD26"/>
<accession>A0A137PD26</accession>
<feature type="transmembrane region" description="Helical" evidence="1">
    <location>
        <begin position="50"/>
        <end position="73"/>
    </location>
</feature>
<keyword evidence="1" id="KW-1133">Transmembrane helix</keyword>
<dbReference type="InterPro" id="IPR037701">
    <property type="entry name" value="Pom152"/>
</dbReference>
<gene>
    <name evidence="7" type="ORF">CONCODRAFT_83769</name>
</gene>
<feature type="transmembrane region" description="Helical" evidence="1">
    <location>
        <begin position="85"/>
        <end position="102"/>
    </location>
</feature>